<dbReference type="AlphaFoldDB" id="Q1MRV3"/>
<dbReference type="SUPFAM" id="SSF46955">
    <property type="entry name" value="Putative DNA-binding domain"/>
    <property type="match status" value="1"/>
</dbReference>
<evidence type="ECO:0000313" key="3">
    <source>
        <dbReference type="EMBL" id="CAJ54273.1"/>
    </source>
</evidence>
<protein>
    <submittedName>
        <fullName evidence="3">Predicted transcriptional regulators</fullName>
    </submittedName>
</protein>
<evidence type="ECO:0000259" key="2">
    <source>
        <dbReference type="PROSITE" id="PS50937"/>
    </source>
</evidence>
<organism evidence="3 4">
    <name type="scientific">Lawsonia intracellularis (strain PHE/MN1-00)</name>
    <dbReference type="NCBI Taxonomy" id="363253"/>
    <lineage>
        <taxon>Bacteria</taxon>
        <taxon>Pseudomonadati</taxon>
        <taxon>Thermodesulfobacteriota</taxon>
        <taxon>Desulfovibrionia</taxon>
        <taxon>Desulfovibrionales</taxon>
        <taxon>Desulfovibrionaceae</taxon>
        <taxon>Lawsonia</taxon>
    </lineage>
</organism>
<dbReference type="PANTHER" id="PTHR30204:SF15">
    <property type="entry name" value="BLL5018 PROTEIN"/>
    <property type="match status" value="1"/>
</dbReference>
<gene>
    <name evidence="3" type="ordered locus">LI0217</name>
</gene>
<dbReference type="Gene3D" id="1.10.1660.10">
    <property type="match status" value="1"/>
</dbReference>
<accession>Q1MRV3</accession>
<dbReference type="PANTHER" id="PTHR30204">
    <property type="entry name" value="REDOX-CYCLING DRUG-SENSING TRANSCRIPTIONAL ACTIVATOR SOXR"/>
    <property type="match status" value="1"/>
</dbReference>
<dbReference type="eggNOG" id="COG0789">
    <property type="taxonomic scope" value="Bacteria"/>
</dbReference>
<dbReference type="InterPro" id="IPR000551">
    <property type="entry name" value="MerR-type_HTH_dom"/>
</dbReference>
<name>Q1MRV3_LAWIP</name>
<reference evidence="3 4" key="1">
    <citation type="submission" date="2005-11" db="EMBL/GenBank/DDBJ databases">
        <title>The complete genome sequence of Lawsonia intracellularis: the causative agent of proliferative enteropathy.</title>
        <authorList>
            <person name="Kaur K."/>
            <person name="Zhang Q."/>
            <person name="Beckler D."/>
            <person name="Munir S."/>
            <person name="Li L."/>
            <person name="Kinsley K."/>
            <person name="Herron L."/>
            <person name="Peterson A."/>
            <person name="May B."/>
            <person name="Singh S."/>
            <person name="Gebhart C."/>
            <person name="Kapur V."/>
        </authorList>
    </citation>
    <scope>NUCLEOTIDE SEQUENCE [LARGE SCALE GENOMIC DNA]</scope>
    <source>
        <strain evidence="3 4">PHE/MN1-00</strain>
    </source>
</reference>
<dbReference type="OrthoDB" id="9810140at2"/>
<dbReference type="Proteomes" id="UP000002430">
    <property type="component" value="Chromosome"/>
</dbReference>
<dbReference type="GO" id="GO:0003677">
    <property type="term" value="F:DNA binding"/>
    <property type="evidence" value="ECO:0007669"/>
    <property type="project" value="UniProtKB-KW"/>
</dbReference>
<keyword evidence="1" id="KW-0238">DNA-binding</keyword>
<dbReference type="CDD" id="cd04765">
    <property type="entry name" value="HTH_MlrA-like_sg2"/>
    <property type="match status" value="1"/>
</dbReference>
<dbReference type="PROSITE" id="PS50937">
    <property type="entry name" value="HTH_MERR_2"/>
    <property type="match status" value="1"/>
</dbReference>
<keyword evidence="4" id="KW-1185">Reference proteome</keyword>
<evidence type="ECO:0000256" key="1">
    <source>
        <dbReference type="ARBA" id="ARBA00023125"/>
    </source>
</evidence>
<dbReference type="RefSeq" id="WP_011526299.1">
    <property type="nucleotide sequence ID" value="NC_008011.1"/>
</dbReference>
<dbReference type="GO" id="GO:0003700">
    <property type="term" value="F:DNA-binding transcription factor activity"/>
    <property type="evidence" value="ECO:0007669"/>
    <property type="project" value="InterPro"/>
</dbReference>
<dbReference type="KEGG" id="lip:LI0217"/>
<dbReference type="InterPro" id="IPR047057">
    <property type="entry name" value="MerR_fam"/>
</dbReference>
<proteinExistence type="predicted"/>
<dbReference type="HOGENOM" id="CLU_045945_4_1_7"/>
<sequence length="138" mass="16178">MNERLYKIGEAARILELESYILRYWETEFSQLSPKRTPKGQRLYSETDIKLLFRLKYLLHEQGLTIEGARRVLSGDSALLITPQTKNKNETKSIKNETTIFKEKEEMEKLLDTIKTVEKELLYIKQLLNKSSTFSLSC</sequence>
<dbReference type="STRING" id="363253.LI0217"/>
<dbReference type="InterPro" id="IPR009061">
    <property type="entry name" value="DNA-bd_dom_put_sf"/>
</dbReference>
<feature type="domain" description="HTH merR-type" evidence="2">
    <location>
        <begin position="5"/>
        <end position="75"/>
    </location>
</feature>
<dbReference type="Pfam" id="PF13411">
    <property type="entry name" value="MerR_1"/>
    <property type="match status" value="1"/>
</dbReference>
<evidence type="ECO:0000313" key="4">
    <source>
        <dbReference type="Proteomes" id="UP000002430"/>
    </source>
</evidence>
<dbReference type="EMBL" id="AM180252">
    <property type="protein sequence ID" value="CAJ54273.1"/>
    <property type="molecule type" value="Genomic_DNA"/>
</dbReference>
<dbReference type="SMART" id="SM00422">
    <property type="entry name" value="HTH_MERR"/>
    <property type="match status" value="1"/>
</dbReference>